<comment type="subunit">
    <text evidence="1">Forms a complex composed of PxpA, PxpB and PxpC.</text>
</comment>
<dbReference type="NCBIfam" id="NF003816">
    <property type="entry name" value="PRK05406.1-5"/>
    <property type="match status" value="1"/>
</dbReference>
<protein>
    <recommendedName>
        <fullName evidence="1">5-oxoprolinase subunit A</fullName>
        <shortName evidence="1">5-OPase subunit A</shortName>
        <ecNumber evidence="1">3.5.2.9</ecNumber>
    </recommendedName>
    <alternativeName>
        <fullName evidence="1">5-oxoprolinase (ATP-hydrolyzing) subunit A</fullName>
    </alternativeName>
</protein>
<accession>A0A6M0Q9F6</accession>
<proteinExistence type="inferred from homology"/>
<keyword evidence="1" id="KW-0067">ATP-binding</keyword>
<dbReference type="GO" id="GO:0005524">
    <property type="term" value="F:ATP binding"/>
    <property type="evidence" value="ECO:0007669"/>
    <property type="project" value="UniProtKB-UniRule"/>
</dbReference>
<dbReference type="InterPro" id="IPR011330">
    <property type="entry name" value="Glyco_hydro/deAcase_b/a-brl"/>
</dbReference>
<dbReference type="InterPro" id="IPR005501">
    <property type="entry name" value="LamB/YcsF/PxpA-like"/>
</dbReference>
<comment type="function">
    <text evidence="1">Catalyzes the cleavage of 5-oxoproline to form L-glutamate coupled to the hydrolysis of ATP to ADP and inorganic phosphate.</text>
</comment>
<dbReference type="PANTHER" id="PTHR30292:SF0">
    <property type="entry name" value="5-OXOPROLINASE SUBUNIT A"/>
    <property type="match status" value="1"/>
</dbReference>
<dbReference type="Gene3D" id="3.20.20.370">
    <property type="entry name" value="Glycoside hydrolase/deacetylase"/>
    <property type="match status" value="1"/>
</dbReference>
<evidence type="ECO:0000313" key="3">
    <source>
        <dbReference type="Proteomes" id="UP000481043"/>
    </source>
</evidence>
<keyword evidence="3" id="KW-1185">Reference proteome</keyword>
<reference evidence="2 3" key="1">
    <citation type="submission" date="2020-02" db="EMBL/GenBank/DDBJ databases">
        <title>Bacillus aquiflavi sp. nov., isolated from yellow water of strong flavor Chinese baijiu in Yibin region of China.</title>
        <authorList>
            <person name="Xie J."/>
        </authorList>
    </citation>
    <scope>NUCLEOTIDE SEQUENCE [LARGE SCALE GENOMIC DNA]</scope>
    <source>
        <strain evidence="2 3">SA4</strain>
    </source>
</reference>
<comment type="similarity">
    <text evidence="1">Belongs to the LamB/PxpA family.</text>
</comment>
<dbReference type="GO" id="GO:0017168">
    <property type="term" value="F:5-oxoprolinase (ATP-hydrolyzing) activity"/>
    <property type="evidence" value="ECO:0007669"/>
    <property type="project" value="UniProtKB-UniRule"/>
</dbReference>
<keyword evidence="1" id="KW-0378">Hydrolase</keyword>
<keyword evidence="1" id="KW-0547">Nucleotide-binding</keyword>
<gene>
    <name evidence="1" type="primary">pxpA</name>
    <name evidence="2" type="ORF">G4D63_14630</name>
</gene>
<dbReference type="HAMAP" id="MF_00691">
    <property type="entry name" value="PxpA"/>
    <property type="match status" value="1"/>
</dbReference>
<dbReference type="AlphaFoldDB" id="A0A6M0Q9F6"/>
<dbReference type="GO" id="GO:0005975">
    <property type="term" value="P:carbohydrate metabolic process"/>
    <property type="evidence" value="ECO:0007669"/>
    <property type="project" value="InterPro"/>
</dbReference>
<dbReference type="CDD" id="cd10787">
    <property type="entry name" value="LamB_YcsF_like"/>
    <property type="match status" value="1"/>
</dbReference>
<dbReference type="EC" id="3.5.2.9" evidence="1"/>
<dbReference type="NCBIfam" id="NF003814">
    <property type="entry name" value="PRK05406.1-3"/>
    <property type="match status" value="1"/>
</dbReference>
<comment type="caution">
    <text evidence="2">The sequence shown here is derived from an EMBL/GenBank/DDBJ whole genome shotgun (WGS) entry which is preliminary data.</text>
</comment>
<dbReference type="RefSeq" id="WP_163180443.1">
    <property type="nucleotide sequence ID" value="NZ_JAAIWM010000005.1"/>
</dbReference>
<evidence type="ECO:0000256" key="1">
    <source>
        <dbReference type="HAMAP-Rule" id="MF_00691"/>
    </source>
</evidence>
<dbReference type="EMBL" id="JAAIWM010000005">
    <property type="protein sequence ID" value="NEY72972.1"/>
    <property type="molecule type" value="Genomic_DNA"/>
</dbReference>
<organism evidence="2 3">
    <name type="scientific">Bacillus mesophilus</name>
    <dbReference type="NCBI Taxonomy" id="1808955"/>
    <lineage>
        <taxon>Bacteria</taxon>
        <taxon>Bacillati</taxon>
        <taxon>Bacillota</taxon>
        <taxon>Bacilli</taxon>
        <taxon>Bacillales</taxon>
        <taxon>Bacillaceae</taxon>
        <taxon>Bacillus</taxon>
    </lineage>
</organism>
<dbReference type="Proteomes" id="UP000481043">
    <property type="component" value="Unassembled WGS sequence"/>
</dbReference>
<comment type="catalytic activity">
    <reaction evidence="1">
        <text>5-oxo-L-proline + ATP + 2 H2O = L-glutamate + ADP + phosphate + H(+)</text>
        <dbReference type="Rhea" id="RHEA:10348"/>
        <dbReference type="ChEBI" id="CHEBI:15377"/>
        <dbReference type="ChEBI" id="CHEBI:15378"/>
        <dbReference type="ChEBI" id="CHEBI:29985"/>
        <dbReference type="ChEBI" id="CHEBI:30616"/>
        <dbReference type="ChEBI" id="CHEBI:43474"/>
        <dbReference type="ChEBI" id="CHEBI:58402"/>
        <dbReference type="ChEBI" id="CHEBI:456216"/>
        <dbReference type="EC" id="3.5.2.9"/>
    </reaction>
</comment>
<sequence>MKQIDINCDLGEGFGLYKMGQDDELLSYISSANIACGFHAGDPNIMNDTILLAKQKGVSVGAHPAFNDLYGFGRRPFQLSADEIKNLMLYQLGAIKAFCLAHEVPLVHVKPHGALYNIAAKEPYVAHAIVEAVKRFDPALIIYGLANSELIHACIEANVPYAIEAFIDRTYQDDGSLTPRQMEGSTLHSIEESIEQALSIVLKQEVTTVTGLTIPLEVDTLCIHGDHDGAADLAIALRNELTKHKVLVKSLEVKK</sequence>
<name>A0A6M0Q9F6_9BACI</name>
<dbReference type="PANTHER" id="PTHR30292">
    <property type="entry name" value="UNCHARACTERIZED PROTEIN YBGL-RELATED"/>
    <property type="match status" value="1"/>
</dbReference>
<evidence type="ECO:0000313" key="2">
    <source>
        <dbReference type="EMBL" id="NEY72972.1"/>
    </source>
</evidence>
<dbReference type="Pfam" id="PF03746">
    <property type="entry name" value="LamB_YcsF"/>
    <property type="match status" value="1"/>
</dbReference>
<dbReference type="SUPFAM" id="SSF88713">
    <property type="entry name" value="Glycoside hydrolase/deacetylase"/>
    <property type="match status" value="1"/>
</dbReference>